<keyword evidence="2" id="KW-1185">Reference proteome</keyword>
<reference evidence="1" key="1">
    <citation type="submission" date="2021-02" db="EMBL/GenBank/DDBJ databases">
        <authorList>
            <person name="Nowell W R."/>
        </authorList>
    </citation>
    <scope>NUCLEOTIDE SEQUENCE</scope>
</reference>
<dbReference type="EMBL" id="CAJNOR010006029">
    <property type="protein sequence ID" value="CAF1583261.1"/>
    <property type="molecule type" value="Genomic_DNA"/>
</dbReference>
<dbReference type="AlphaFoldDB" id="A0A815ZGN5"/>
<comment type="caution">
    <text evidence="1">The sequence shown here is derived from an EMBL/GenBank/DDBJ whole genome shotgun (WGS) entry which is preliminary data.</text>
</comment>
<gene>
    <name evidence="1" type="ORF">XAT740_LOCUS45748</name>
</gene>
<name>A0A815ZGN5_ADIRI</name>
<evidence type="ECO:0000313" key="1">
    <source>
        <dbReference type="EMBL" id="CAF1583261.1"/>
    </source>
</evidence>
<dbReference type="Proteomes" id="UP000663828">
    <property type="component" value="Unassembled WGS sequence"/>
</dbReference>
<sequence>MIRQNSIVLNPAQLSNGIATCDNRCYNSSASQCFNGTVCPLGNQLCIVKYDPWSGYQYGSPSATCYDPLYQVCSNNSLCNYPSRVCNGQCMKYGEVCVNNVTVCNVSSYYFYYQPGQIKLCNGTCYDSAIQKCVSEYTINCTRDPFTQECIGNHTDYTQNSTTSTSSNCCEKTDCITDSDCCVQGKECQCYKHNNQDYGSCLNPNEQPICSKGCTIRGQCRNDTDCCKCQCGQITVTNADGTVSTKKQCVRR</sequence>
<accession>A0A815ZGN5</accession>
<evidence type="ECO:0000313" key="2">
    <source>
        <dbReference type="Proteomes" id="UP000663828"/>
    </source>
</evidence>
<protein>
    <submittedName>
        <fullName evidence="1">Uncharacterized protein</fullName>
    </submittedName>
</protein>
<proteinExistence type="predicted"/>
<organism evidence="1 2">
    <name type="scientific">Adineta ricciae</name>
    <name type="common">Rotifer</name>
    <dbReference type="NCBI Taxonomy" id="249248"/>
    <lineage>
        <taxon>Eukaryota</taxon>
        <taxon>Metazoa</taxon>
        <taxon>Spiralia</taxon>
        <taxon>Gnathifera</taxon>
        <taxon>Rotifera</taxon>
        <taxon>Eurotatoria</taxon>
        <taxon>Bdelloidea</taxon>
        <taxon>Adinetida</taxon>
        <taxon>Adinetidae</taxon>
        <taxon>Adineta</taxon>
    </lineage>
</organism>